<dbReference type="SUPFAM" id="SSF51735">
    <property type="entry name" value="NAD(P)-binding Rossmann-fold domains"/>
    <property type="match status" value="1"/>
</dbReference>
<dbReference type="PANTHER" id="PTHR43818">
    <property type="entry name" value="BCDNA.GH03377"/>
    <property type="match status" value="1"/>
</dbReference>
<dbReference type="EMBL" id="AP019308">
    <property type="protein sequence ID" value="BBH24198.1"/>
    <property type="molecule type" value="Genomic_DNA"/>
</dbReference>
<proteinExistence type="predicted"/>
<organism evidence="4 5">
    <name type="scientific">Paenibacillus baekrokdamisoli</name>
    <dbReference type="NCBI Taxonomy" id="1712516"/>
    <lineage>
        <taxon>Bacteria</taxon>
        <taxon>Bacillati</taxon>
        <taxon>Bacillota</taxon>
        <taxon>Bacilli</taxon>
        <taxon>Bacillales</taxon>
        <taxon>Paenibacillaceae</taxon>
        <taxon>Paenibacillus</taxon>
    </lineage>
</organism>
<dbReference type="OrthoDB" id="9792005at2"/>
<dbReference type="AlphaFoldDB" id="A0A3G9JJD3"/>
<feature type="domain" description="Gfo/Idh/MocA-like oxidoreductase N-terminal" evidence="2">
    <location>
        <begin position="2"/>
        <end position="127"/>
    </location>
</feature>
<evidence type="ECO:0000313" key="5">
    <source>
        <dbReference type="Proteomes" id="UP000275368"/>
    </source>
</evidence>
<dbReference type="Pfam" id="PF01408">
    <property type="entry name" value="GFO_IDH_MocA"/>
    <property type="match status" value="1"/>
</dbReference>
<sequence length="371" mass="40146">MNLAFIGCGGISDAHLHGIVELRRAGYLAINITAVCDINLARAVEFSSKVKAQLGTDAAIYTDYKEMLAKESLDAVTVLVTHDLHHSVAGDCFAAGVHVQMQKPLAIAPSFGRQMIEDARKYDRILTLSEPSVLGAANVAAARAVQDGVLGQVYLVLDYATSAAATGFFGGTPWRHMKGKAGAGWINDHGVHRTHSFLEMIGGIREVFAYTEIFEKVRRGNGVTIQPTGEDAAVMVLRFNNGALGHWMCATAIHGEEMGGVYVYGSKGCLRPGRQLSLEGGKQIPFAQIIETYAPDVMKDPFAHAYLELWEAISDKKQPISSAEKGQEALSVVFAALESAHIGQPISVEDIMDGSRRTYEDTVIREMNLHS</sequence>
<dbReference type="InterPro" id="IPR050463">
    <property type="entry name" value="Gfo/Idh/MocA_oxidrdct_glycsds"/>
</dbReference>
<accession>A0A3G9JJD3</accession>
<dbReference type="RefSeq" id="WP_125664249.1">
    <property type="nucleotide sequence ID" value="NZ_AP019308.1"/>
</dbReference>
<feature type="domain" description="GFO/IDH/MocA-like oxidoreductase" evidence="3">
    <location>
        <begin position="140"/>
        <end position="270"/>
    </location>
</feature>
<protein>
    <submittedName>
        <fullName evidence="4">Oxidoreductase</fullName>
    </submittedName>
</protein>
<name>A0A3G9JJD3_9BACL</name>
<dbReference type="InterPro" id="IPR036291">
    <property type="entry name" value="NAD(P)-bd_dom_sf"/>
</dbReference>
<dbReference type="PANTHER" id="PTHR43818:SF11">
    <property type="entry name" value="BCDNA.GH03377"/>
    <property type="match status" value="1"/>
</dbReference>
<dbReference type="Pfam" id="PF22725">
    <property type="entry name" value="GFO_IDH_MocA_C3"/>
    <property type="match status" value="1"/>
</dbReference>
<dbReference type="Proteomes" id="UP000275368">
    <property type="component" value="Chromosome"/>
</dbReference>
<dbReference type="Gene3D" id="3.30.360.10">
    <property type="entry name" value="Dihydrodipicolinate Reductase, domain 2"/>
    <property type="match status" value="1"/>
</dbReference>
<dbReference type="SUPFAM" id="SSF55347">
    <property type="entry name" value="Glyceraldehyde-3-phosphate dehydrogenase-like, C-terminal domain"/>
    <property type="match status" value="1"/>
</dbReference>
<gene>
    <name evidence="4" type="ORF">Back11_55430</name>
</gene>
<evidence type="ECO:0000313" key="4">
    <source>
        <dbReference type="EMBL" id="BBH24198.1"/>
    </source>
</evidence>
<dbReference type="InterPro" id="IPR000683">
    <property type="entry name" value="Gfo/Idh/MocA-like_OxRdtase_N"/>
</dbReference>
<evidence type="ECO:0000259" key="3">
    <source>
        <dbReference type="Pfam" id="PF22725"/>
    </source>
</evidence>
<dbReference type="InterPro" id="IPR055170">
    <property type="entry name" value="GFO_IDH_MocA-like_dom"/>
</dbReference>
<dbReference type="GO" id="GO:0016491">
    <property type="term" value="F:oxidoreductase activity"/>
    <property type="evidence" value="ECO:0007669"/>
    <property type="project" value="UniProtKB-KW"/>
</dbReference>
<keyword evidence="1" id="KW-0560">Oxidoreductase</keyword>
<evidence type="ECO:0000259" key="2">
    <source>
        <dbReference type="Pfam" id="PF01408"/>
    </source>
</evidence>
<dbReference type="Gene3D" id="3.40.50.720">
    <property type="entry name" value="NAD(P)-binding Rossmann-like Domain"/>
    <property type="match status" value="1"/>
</dbReference>
<keyword evidence="5" id="KW-1185">Reference proteome</keyword>
<dbReference type="KEGG" id="pbk:Back11_55430"/>
<evidence type="ECO:0000256" key="1">
    <source>
        <dbReference type="ARBA" id="ARBA00023002"/>
    </source>
</evidence>
<dbReference type="GO" id="GO:0000166">
    <property type="term" value="F:nucleotide binding"/>
    <property type="evidence" value="ECO:0007669"/>
    <property type="project" value="InterPro"/>
</dbReference>
<reference evidence="4 5" key="1">
    <citation type="submission" date="2018-11" db="EMBL/GenBank/DDBJ databases">
        <title>Complete genome sequence of Paenibacillus baekrokdamisoli strain KCTC 33723.</title>
        <authorList>
            <person name="Kang S.W."/>
            <person name="Lee K.C."/>
            <person name="Kim K.K."/>
            <person name="Kim J.S."/>
            <person name="Kim D.S."/>
            <person name="Ko S.H."/>
            <person name="Yang S.H."/>
            <person name="Lee J.S."/>
        </authorList>
    </citation>
    <scope>NUCLEOTIDE SEQUENCE [LARGE SCALE GENOMIC DNA]</scope>
    <source>
        <strain evidence="4 5">KCTC 33723</strain>
    </source>
</reference>